<dbReference type="PANTHER" id="PTHR30344">
    <property type="entry name" value="6-PHOSPHOGLUCONOLACTONASE-RELATED"/>
    <property type="match status" value="1"/>
</dbReference>
<sequence length="386" mass="42388">MQYRLLLAGDRADFTTLEFDQKRGKLSILANYAAPFNASWVELSSSQRGLDQLVGLSEGNESGLLYTFEIDHLKKDYTITSQLPTLGAPGHFVKLHDNTALALGTYLGGSVALYPISRTDNGKILLQNVPRAEILPEFPYQSIGHGPNKARQQQCHVHQILEDSRGIIYAPDLGSDRVWILRRDGAQHLEVCGWLQCPPGTGARHAVLTPNETIMYVIGELSHTVIAFDVSAAPAEGIPPIGGFAPSIIPPEVHPDHQGMMDSAEISLHPSIPNVIYASNRWERHIAQREPYLRSVPRDLPPGDAIAIILLSEDGRKVNDIKHVRTGVDVIRGMRLSDDGRYAVVVGQEGGGVEVYEINGEKGDKWTLMAALKEGLENGIKHAIWL</sequence>
<reference evidence="2" key="1">
    <citation type="submission" date="2021-01" db="EMBL/GenBank/DDBJ databases">
        <authorList>
            <consortium name="Aspergillus luchuensis mut. kawachii IFO 4304 genome sequencing consortium"/>
            <person name="Kazuki M."/>
            <person name="Futagami T."/>
        </authorList>
    </citation>
    <scope>NUCLEOTIDE SEQUENCE</scope>
    <source>
        <strain evidence="2">IFO 4308</strain>
    </source>
</reference>
<dbReference type="RefSeq" id="XP_041540521.1">
    <property type="nucleotide sequence ID" value="XM_041686548.1"/>
</dbReference>
<dbReference type="Gene3D" id="2.130.10.10">
    <property type="entry name" value="YVTN repeat-like/Quinoprotein amine dehydrogenase"/>
    <property type="match status" value="1"/>
</dbReference>
<dbReference type="PANTHER" id="PTHR30344:SF7">
    <property type="entry name" value="DUF2415 DOMAIN-CONTAINING PROTEIN"/>
    <property type="match status" value="1"/>
</dbReference>
<dbReference type="KEGG" id="aluc:AKAW2_30074S"/>
<dbReference type="EMBL" id="AP024427">
    <property type="protein sequence ID" value="BCR96755.1"/>
    <property type="molecule type" value="Genomic_DNA"/>
</dbReference>
<proteinExistence type="inferred from homology"/>
<protein>
    <submittedName>
        <fullName evidence="2">Uncharacterized protein</fullName>
    </submittedName>
</protein>
<organism evidence="2 3">
    <name type="scientific">Aspergillus kawachii</name>
    <name type="common">White koji mold</name>
    <name type="synonym">Aspergillus awamori var. kawachi</name>
    <dbReference type="NCBI Taxonomy" id="1069201"/>
    <lineage>
        <taxon>Eukaryota</taxon>
        <taxon>Fungi</taxon>
        <taxon>Dikarya</taxon>
        <taxon>Ascomycota</taxon>
        <taxon>Pezizomycotina</taxon>
        <taxon>Eurotiomycetes</taxon>
        <taxon>Eurotiomycetidae</taxon>
        <taxon>Eurotiales</taxon>
        <taxon>Aspergillaceae</taxon>
        <taxon>Aspergillus</taxon>
        <taxon>Aspergillus subgen. Circumdati</taxon>
    </lineage>
</organism>
<comment type="similarity">
    <text evidence="1">Belongs to the cycloisomerase 2 family.</text>
</comment>
<dbReference type="SUPFAM" id="SSF75011">
    <property type="entry name" value="3-carboxy-cis,cis-mucoante lactonizing enzyme"/>
    <property type="match status" value="1"/>
</dbReference>
<dbReference type="OrthoDB" id="9972196at2759"/>
<evidence type="ECO:0000313" key="2">
    <source>
        <dbReference type="EMBL" id="BCR96755.1"/>
    </source>
</evidence>
<dbReference type="GO" id="GO:0017057">
    <property type="term" value="F:6-phosphogluconolactonase activity"/>
    <property type="evidence" value="ECO:0007669"/>
    <property type="project" value="TreeGrafter"/>
</dbReference>
<dbReference type="GeneID" id="64958080"/>
<accession>A0A7R7ZW59</accession>
<dbReference type="Proteomes" id="UP000661280">
    <property type="component" value="Chromosome 3"/>
</dbReference>
<dbReference type="InterPro" id="IPR015943">
    <property type="entry name" value="WD40/YVTN_repeat-like_dom_sf"/>
</dbReference>
<dbReference type="AlphaFoldDB" id="A0A7R7ZW59"/>
<evidence type="ECO:0000256" key="1">
    <source>
        <dbReference type="ARBA" id="ARBA00005564"/>
    </source>
</evidence>
<dbReference type="InterPro" id="IPR050282">
    <property type="entry name" value="Cycloisomerase_2"/>
</dbReference>
<evidence type="ECO:0000313" key="3">
    <source>
        <dbReference type="Proteomes" id="UP000661280"/>
    </source>
</evidence>
<keyword evidence="3" id="KW-1185">Reference proteome</keyword>
<dbReference type="InterPro" id="IPR019405">
    <property type="entry name" value="Lactonase_7-beta_prop"/>
</dbReference>
<reference evidence="2" key="2">
    <citation type="submission" date="2021-02" db="EMBL/GenBank/DDBJ databases">
        <title>Aspergillus luchuensis mut. kawachii IFO 4304 genome sequence.</title>
        <authorList>
            <person name="Mori K."/>
            <person name="Kadooka C."/>
            <person name="Goto M."/>
            <person name="Futagami T."/>
        </authorList>
    </citation>
    <scope>NUCLEOTIDE SEQUENCE</scope>
    <source>
        <strain evidence="2">IFO 4308</strain>
    </source>
</reference>
<dbReference type="Pfam" id="PF10282">
    <property type="entry name" value="Lactonase"/>
    <property type="match status" value="1"/>
</dbReference>
<gene>
    <name evidence="2" type="ORF">AKAW2_30074S</name>
</gene>
<name>A0A7R7ZW59_ASPKA</name>